<feature type="transmembrane region" description="Helical" evidence="7">
    <location>
        <begin position="185"/>
        <end position="203"/>
    </location>
</feature>
<reference evidence="9" key="1">
    <citation type="journal article" date="2019" name="Int. J. Syst. Evol. Microbiol.">
        <title>The Global Catalogue of Microorganisms (GCM) 10K type strain sequencing project: providing services to taxonomists for standard genome sequencing and annotation.</title>
        <authorList>
            <consortium name="The Broad Institute Genomics Platform"/>
            <consortium name="The Broad Institute Genome Sequencing Center for Infectious Disease"/>
            <person name="Wu L."/>
            <person name="Ma J."/>
        </authorList>
    </citation>
    <scope>NUCLEOTIDE SEQUENCE [LARGE SCALE GENOMIC DNA]</scope>
    <source>
        <strain evidence="9">JCM 17805</strain>
    </source>
</reference>
<keyword evidence="3" id="KW-1003">Cell membrane</keyword>
<keyword evidence="6 7" id="KW-0472">Membrane</keyword>
<sequence>MAHSLMEFALLCLTSLFTMINPVSITPVFSSITADLPVQQARHVALKATMTAFAILVTFALTGSIIFKVFAISVNSLKIVGGVLFFLMGYEMVQARMGRTRIDKQEEMEDLEEYTNNVAITPLAIPLICGPGAIATVIILMEQHKDILFRSVLFLSILTVIGVTYLFLLFAKPIMDRLGESGNKVLMRIMGLIVMVIAVEYFFGGLKPMLRDIFEIVPLSNP</sequence>
<accession>A0ABP8V4N3</accession>
<comment type="caution">
    <text evidence="8">The sequence shown here is derived from an EMBL/GenBank/DDBJ whole genome shotgun (WGS) entry which is preliminary data.</text>
</comment>
<feature type="transmembrane region" description="Helical" evidence="7">
    <location>
        <begin position="152"/>
        <end position="170"/>
    </location>
</feature>
<evidence type="ECO:0000256" key="4">
    <source>
        <dbReference type="ARBA" id="ARBA00022692"/>
    </source>
</evidence>
<evidence type="ECO:0000313" key="9">
    <source>
        <dbReference type="Proteomes" id="UP001500604"/>
    </source>
</evidence>
<dbReference type="Proteomes" id="UP001500604">
    <property type="component" value="Unassembled WGS sequence"/>
</dbReference>
<keyword evidence="5 7" id="KW-1133">Transmembrane helix</keyword>
<evidence type="ECO:0000256" key="5">
    <source>
        <dbReference type="ARBA" id="ARBA00022989"/>
    </source>
</evidence>
<dbReference type="InterPro" id="IPR002771">
    <property type="entry name" value="Multi_antbiot-R_MarC"/>
</dbReference>
<proteinExistence type="inferred from homology"/>
<keyword evidence="9" id="KW-1185">Reference proteome</keyword>
<gene>
    <name evidence="8" type="ORF">GCM10023116_30500</name>
</gene>
<protein>
    <recommendedName>
        <fullName evidence="7">UPF0056 membrane protein</fullName>
    </recommendedName>
</protein>
<evidence type="ECO:0000256" key="3">
    <source>
        <dbReference type="ARBA" id="ARBA00022475"/>
    </source>
</evidence>
<comment type="subcellular location">
    <subcellularLocation>
        <location evidence="1 7">Cell membrane</location>
        <topology evidence="1 7">Multi-pass membrane protein</topology>
    </subcellularLocation>
</comment>
<dbReference type="EMBL" id="BAABFL010000419">
    <property type="protein sequence ID" value="GAA4650767.1"/>
    <property type="molecule type" value="Genomic_DNA"/>
</dbReference>
<keyword evidence="4 7" id="KW-0812">Transmembrane</keyword>
<evidence type="ECO:0000256" key="2">
    <source>
        <dbReference type="ARBA" id="ARBA00009784"/>
    </source>
</evidence>
<dbReference type="NCBIfam" id="TIGR00427">
    <property type="entry name" value="NAAT family transporter"/>
    <property type="match status" value="1"/>
</dbReference>
<evidence type="ECO:0000313" key="8">
    <source>
        <dbReference type="EMBL" id="GAA4650767.1"/>
    </source>
</evidence>
<dbReference type="PANTHER" id="PTHR33508:SF1">
    <property type="entry name" value="UPF0056 MEMBRANE PROTEIN YHCE"/>
    <property type="match status" value="1"/>
</dbReference>
<evidence type="ECO:0000256" key="7">
    <source>
        <dbReference type="RuleBase" id="RU362048"/>
    </source>
</evidence>
<feature type="transmembrane region" description="Helical" evidence="7">
    <location>
        <begin position="79"/>
        <end position="98"/>
    </location>
</feature>
<comment type="similarity">
    <text evidence="2 7">Belongs to the UPF0056 (MarC) family.</text>
</comment>
<organism evidence="8 9">
    <name type="scientific">Kistimonas scapharcae</name>
    <dbReference type="NCBI Taxonomy" id="1036133"/>
    <lineage>
        <taxon>Bacteria</taxon>
        <taxon>Pseudomonadati</taxon>
        <taxon>Pseudomonadota</taxon>
        <taxon>Gammaproteobacteria</taxon>
        <taxon>Oceanospirillales</taxon>
        <taxon>Endozoicomonadaceae</taxon>
        <taxon>Kistimonas</taxon>
    </lineage>
</organism>
<feature type="transmembrane region" description="Helical" evidence="7">
    <location>
        <begin position="118"/>
        <end position="140"/>
    </location>
</feature>
<dbReference type="RefSeq" id="WP_345197007.1">
    <property type="nucleotide sequence ID" value="NZ_BAABFL010000419.1"/>
</dbReference>
<comment type="caution">
    <text evidence="7">Lacks conserved residue(s) required for the propagation of feature annotation.</text>
</comment>
<feature type="transmembrane region" description="Helical" evidence="7">
    <location>
        <begin position="46"/>
        <end position="67"/>
    </location>
</feature>
<dbReference type="PANTHER" id="PTHR33508">
    <property type="entry name" value="UPF0056 MEMBRANE PROTEIN YHCE"/>
    <property type="match status" value="1"/>
</dbReference>
<name>A0ABP8V4N3_9GAMM</name>
<evidence type="ECO:0000256" key="1">
    <source>
        <dbReference type="ARBA" id="ARBA00004651"/>
    </source>
</evidence>
<dbReference type="Pfam" id="PF01914">
    <property type="entry name" value="MarC"/>
    <property type="match status" value="1"/>
</dbReference>
<evidence type="ECO:0000256" key="6">
    <source>
        <dbReference type="ARBA" id="ARBA00023136"/>
    </source>
</evidence>